<organism evidence="1 2">
    <name type="scientific">Rhizobium etli bv. mimosae str. IE4771</name>
    <dbReference type="NCBI Taxonomy" id="1432050"/>
    <lineage>
        <taxon>Bacteria</taxon>
        <taxon>Pseudomonadati</taxon>
        <taxon>Pseudomonadota</taxon>
        <taxon>Alphaproteobacteria</taxon>
        <taxon>Hyphomicrobiales</taxon>
        <taxon>Rhizobiaceae</taxon>
        <taxon>Rhizobium/Agrobacterium group</taxon>
        <taxon>Rhizobium</taxon>
    </lineage>
</organism>
<dbReference type="KEGG" id="rei:IE4771_PE00036"/>
<dbReference type="HOGENOM" id="CLU_2773020_0_0_5"/>
<name>A0A060IBY5_RHIET</name>
<protein>
    <submittedName>
        <fullName evidence="1">Uncharacterized protein</fullName>
    </submittedName>
</protein>
<gene>
    <name evidence="1" type="ORF">IE4771_PE00036</name>
</gene>
<dbReference type="Proteomes" id="UP000027180">
    <property type="component" value="Plasmid pRetIE4771e"/>
</dbReference>
<evidence type="ECO:0000313" key="2">
    <source>
        <dbReference type="Proteomes" id="UP000027180"/>
    </source>
</evidence>
<sequence length="69" mass="7700">MGTKAGGRLHSRVACLFAAPIRGSTGDNFHNVWREFENGDLGIISILYERMNLSLRLKEDLAALSRKQP</sequence>
<dbReference type="EMBL" id="CP006991">
    <property type="protein sequence ID" value="AIC31262.1"/>
    <property type="molecule type" value="Genomic_DNA"/>
</dbReference>
<geneLocation type="plasmid" evidence="1 2">
    <name>pRetIE4771e</name>
</geneLocation>
<accession>A0A060IBY5</accession>
<proteinExistence type="predicted"/>
<reference evidence="1 2" key="1">
    <citation type="submission" date="2013-12" db="EMBL/GenBank/DDBJ databases">
        <title>Complete genome sequence of Rhizobium etli bv. mimosae IE4771.</title>
        <authorList>
            <person name="Bustos P."/>
            <person name="Santamaria R.I."/>
            <person name="Lozano L."/>
            <person name="Ormeno-Orrillo E."/>
            <person name="Rogel M.A."/>
            <person name="Romero D."/>
            <person name="Cevallos M.A."/>
            <person name="Martinez-Romero E."/>
            <person name="Gonzalez V."/>
        </authorList>
    </citation>
    <scope>NUCLEOTIDE SEQUENCE [LARGE SCALE GENOMIC DNA]</scope>
    <source>
        <strain evidence="1 2">IE4771</strain>
        <plasmid evidence="2">Plasmid pRetIE4771e</plasmid>
    </source>
</reference>
<evidence type="ECO:0000313" key="1">
    <source>
        <dbReference type="EMBL" id="AIC31262.1"/>
    </source>
</evidence>
<keyword evidence="1" id="KW-0614">Plasmid</keyword>
<dbReference type="AlphaFoldDB" id="A0A060IBY5"/>